<feature type="domain" description="FRG" evidence="1">
    <location>
        <begin position="25"/>
        <end position="118"/>
    </location>
</feature>
<dbReference type="AlphaFoldDB" id="A0A379CC36"/>
<dbReference type="Proteomes" id="UP000255417">
    <property type="component" value="Unassembled WGS sequence"/>
</dbReference>
<name>A0A379CC36_9PAST</name>
<proteinExistence type="predicted"/>
<reference evidence="2 3" key="1">
    <citation type="submission" date="2018-06" db="EMBL/GenBank/DDBJ databases">
        <authorList>
            <consortium name="Pathogen Informatics"/>
            <person name="Doyle S."/>
        </authorList>
    </citation>
    <scope>NUCLEOTIDE SEQUENCE [LARGE SCALE GENOMIC DNA]</scope>
    <source>
        <strain evidence="2 3">NCTC12872</strain>
    </source>
</reference>
<gene>
    <name evidence="2" type="ORF">NCTC12872_01939</name>
</gene>
<dbReference type="RefSeq" id="WP_172460399.1">
    <property type="nucleotide sequence ID" value="NZ_LWIF01000001.1"/>
</dbReference>
<dbReference type="Pfam" id="PF08867">
    <property type="entry name" value="FRG"/>
    <property type="match status" value="1"/>
</dbReference>
<dbReference type="SMART" id="SM00901">
    <property type="entry name" value="FRG"/>
    <property type="match status" value="1"/>
</dbReference>
<accession>A0A379CC36</accession>
<keyword evidence="3" id="KW-1185">Reference proteome</keyword>
<evidence type="ECO:0000313" key="3">
    <source>
        <dbReference type="Proteomes" id="UP000255417"/>
    </source>
</evidence>
<organism evidence="2 3">
    <name type="scientific">Phocoenobacter uteri</name>
    <dbReference type="NCBI Taxonomy" id="146806"/>
    <lineage>
        <taxon>Bacteria</taxon>
        <taxon>Pseudomonadati</taxon>
        <taxon>Pseudomonadota</taxon>
        <taxon>Gammaproteobacteria</taxon>
        <taxon>Pasteurellales</taxon>
        <taxon>Pasteurellaceae</taxon>
        <taxon>Phocoenobacter</taxon>
    </lineage>
</organism>
<evidence type="ECO:0000313" key="2">
    <source>
        <dbReference type="EMBL" id="SUB59880.1"/>
    </source>
</evidence>
<evidence type="ECO:0000259" key="1">
    <source>
        <dbReference type="SMART" id="SM00901"/>
    </source>
</evidence>
<dbReference type="EMBL" id="UGTA01000001">
    <property type="protein sequence ID" value="SUB59880.1"/>
    <property type="molecule type" value="Genomic_DNA"/>
</dbReference>
<sequence>MSSEQFSISDFLNELKKYVKEEDKLENTYFFRGHANCEWILEPSIFRNKGHIQNEDKIINDMFTACPQDLEKETLLFDKLVKLQHYGCPTRLLDITSNALVALYFACSDEKEKDGKVFVFKVPTKQIKYSDSDTVAIISALSLAPNKFRIDDKTFKEASRDLFKDIPKCDFFIRRYRIKKERKNQYLTSSKKIDSELQDFLISYLEINLENDKFNYRYLESLEMAKSRRYLLNERFIERLFRQFTNNLCKQPQMLSLLNDIRKSKPYFQPFINYQDFYKVLCINPSKTNDRLIYQQGSFFLYGMTEEGKENPAILTEEWFKIADQEMSITIPYRCKDNLLKDLKYLGISQETLFPELDKQAEVIKKKYEQPSEDKKTKNE</sequence>
<protein>
    <submittedName>
        <fullName evidence="2">FRG domain</fullName>
    </submittedName>
</protein>
<dbReference type="InterPro" id="IPR014966">
    <property type="entry name" value="FRG-dom"/>
</dbReference>